<evidence type="ECO:0000256" key="3">
    <source>
        <dbReference type="ARBA" id="ARBA00022801"/>
    </source>
</evidence>
<dbReference type="PRINTS" id="PR00112">
    <property type="entry name" value="ACYLPHPHTASE"/>
</dbReference>
<dbReference type="Pfam" id="PF00708">
    <property type="entry name" value="Acylphosphatase"/>
    <property type="match status" value="1"/>
</dbReference>
<dbReference type="FunFam" id="3.30.70.100:FF:000011">
    <property type="entry name" value="Acylphosphatase"/>
    <property type="match status" value="1"/>
</dbReference>
<dbReference type="Gene3D" id="3.30.70.100">
    <property type="match status" value="1"/>
</dbReference>
<feature type="compositionally biased region" description="Basic and acidic residues" evidence="8">
    <location>
        <begin position="101"/>
        <end position="126"/>
    </location>
</feature>
<comment type="catalytic activity">
    <reaction evidence="4 5 6">
        <text>an acyl phosphate + H2O = a carboxylate + phosphate + H(+)</text>
        <dbReference type="Rhea" id="RHEA:14965"/>
        <dbReference type="ChEBI" id="CHEBI:15377"/>
        <dbReference type="ChEBI" id="CHEBI:15378"/>
        <dbReference type="ChEBI" id="CHEBI:29067"/>
        <dbReference type="ChEBI" id="CHEBI:43474"/>
        <dbReference type="ChEBI" id="CHEBI:59918"/>
        <dbReference type="EC" id="3.6.1.7"/>
    </reaction>
</comment>
<evidence type="ECO:0000256" key="7">
    <source>
        <dbReference type="RuleBase" id="RU004168"/>
    </source>
</evidence>
<gene>
    <name evidence="10" type="ORF">ACA1_091900</name>
</gene>
<dbReference type="VEuPathDB" id="AmoebaDB:ACA1_091900"/>
<dbReference type="EC" id="3.6.1.7" evidence="2 5"/>
<dbReference type="SUPFAM" id="SSF54975">
    <property type="entry name" value="Acylphosphatase/BLUF domain-like"/>
    <property type="match status" value="1"/>
</dbReference>
<feature type="compositionally biased region" description="Basic residues" evidence="8">
    <location>
        <begin position="145"/>
        <end position="160"/>
    </location>
</feature>
<comment type="similarity">
    <text evidence="1 7">Belongs to the acylphosphatase family.</text>
</comment>
<dbReference type="OrthoDB" id="7961613at2759"/>
<evidence type="ECO:0000256" key="8">
    <source>
        <dbReference type="SAM" id="MobiDB-lite"/>
    </source>
</evidence>
<dbReference type="RefSeq" id="XP_004334693.1">
    <property type="nucleotide sequence ID" value="XM_004334645.1"/>
</dbReference>
<feature type="active site" evidence="5">
    <location>
        <position position="38"/>
    </location>
</feature>
<reference evidence="10 11" key="1">
    <citation type="journal article" date="2013" name="Genome Biol.">
        <title>Genome of Acanthamoeba castellanii highlights extensive lateral gene transfer and early evolution of tyrosine kinase signaling.</title>
        <authorList>
            <person name="Clarke M."/>
            <person name="Lohan A.J."/>
            <person name="Liu B."/>
            <person name="Lagkouvardos I."/>
            <person name="Roy S."/>
            <person name="Zafar N."/>
            <person name="Bertelli C."/>
            <person name="Schilde C."/>
            <person name="Kianianmomeni A."/>
            <person name="Burglin T.R."/>
            <person name="Frech C."/>
            <person name="Turcotte B."/>
            <person name="Kopec K.O."/>
            <person name="Synnott J.M."/>
            <person name="Choo C."/>
            <person name="Paponov I."/>
            <person name="Finkler A."/>
            <person name="Soon Heng Tan C."/>
            <person name="Hutchins A.P."/>
            <person name="Weinmeier T."/>
            <person name="Rattei T."/>
            <person name="Chu J.S."/>
            <person name="Gimenez G."/>
            <person name="Irimia M."/>
            <person name="Rigden D.J."/>
            <person name="Fitzpatrick D.A."/>
            <person name="Lorenzo-Morales J."/>
            <person name="Bateman A."/>
            <person name="Chiu C.H."/>
            <person name="Tang P."/>
            <person name="Hegemann P."/>
            <person name="Fromm H."/>
            <person name="Raoult D."/>
            <person name="Greub G."/>
            <person name="Miranda-Saavedra D."/>
            <person name="Chen N."/>
            <person name="Nash P."/>
            <person name="Ginger M.L."/>
            <person name="Horn M."/>
            <person name="Schaap P."/>
            <person name="Caler L."/>
            <person name="Loftus B."/>
        </authorList>
    </citation>
    <scope>NUCLEOTIDE SEQUENCE [LARGE SCALE GENOMIC DNA]</scope>
    <source>
        <strain evidence="10 11">Neff</strain>
    </source>
</reference>
<proteinExistence type="inferred from homology"/>
<dbReference type="GeneID" id="14913201"/>
<feature type="region of interest" description="Disordered" evidence="8">
    <location>
        <begin position="88"/>
        <end position="160"/>
    </location>
</feature>
<evidence type="ECO:0000256" key="4">
    <source>
        <dbReference type="ARBA" id="ARBA00047645"/>
    </source>
</evidence>
<dbReference type="InterPro" id="IPR020456">
    <property type="entry name" value="Acylphosphatase"/>
</dbReference>
<dbReference type="InterPro" id="IPR001792">
    <property type="entry name" value="Acylphosphatase-like_dom"/>
</dbReference>
<dbReference type="PROSITE" id="PS00151">
    <property type="entry name" value="ACYLPHOSPHATASE_2"/>
    <property type="match status" value="1"/>
</dbReference>
<dbReference type="GO" id="GO:0003998">
    <property type="term" value="F:acylphosphatase activity"/>
    <property type="evidence" value="ECO:0007669"/>
    <property type="project" value="UniProtKB-EC"/>
</dbReference>
<dbReference type="Proteomes" id="UP000011083">
    <property type="component" value="Unassembled WGS sequence"/>
</dbReference>
<keyword evidence="3 5" id="KW-0378">Hydrolase</keyword>
<dbReference type="STRING" id="1257118.L8GHY8"/>
<feature type="compositionally biased region" description="Basic and acidic residues" evidence="8">
    <location>
        <begin position="134"/>
        <end position="144"/>
    </location>
</feature>
<dbReference type="EMBL" id="KB008103">
    <property type="protein sequence ID" value="ELR12680.1"/>
    <property type="molecule type" value="Genomic_DNA"/>
</dbReference>
<dbReference type="PROSITE" id="PS51160">
    <property type="entry name" value="ACYLPHOSPHATASE_3"/>
    <property type="match status" value="1"/>
</dbReference>
<feature type="domain" description="Acylphosphatase-like" evidence="9">
    <location>
        <begin position="5"/>
        <end position="96"/>
    </location>
</feature>
<evidence type="ECO:0000313" key="10">
    <source>
        <dbReference type="EMBL" id="ELR12680.1"/>
    </source>
</evidence>
<dbReference type="PROSITE" id="PS00150">
    <property type="entry name" value="ACYLPHOSPHATASE_1"/>
    <property type="match status" value="1"/>
</dbReference>
<name>L8GHY8_ACACF</name>
<evidence type="ECO:0000256" key="2">
    <source>
        <dbReference type="ARBA" id="ARBA00012150"/>
    </source>
</evidence>
<dbReference type="InterPro" id="IPR036046">
    <property type="entry name" value="Acylphosphatase-like_dom_sf"/>
</dbReference>
<evidence type="ECO:0000256" key="1">
    <source>
        <dbReference type="ARBA" id="ARBA00005614"/>
    </source>
</evidence>
<evidence type="ECO:0000259" key="9">
    <source>
        <dbReference type="PROSITE" id="PS51160"/>
    </source>
</evidence>
<organism evidence="10 11">
    <name type="scientific">Acanthamoeba castellanii (strain ATCC 30010 / Neff)</name>
    <dbReference type="NCBI Taxonomy" id="1257118"/>
    <lineage>
        <taxon>Eukaryota</taxon>
        <taxon>Amoebozoa</taxon>
        <taxon>Discosea</taxon>
        <taxon>Longamoebia</taxon>
        <taxon>Centramoebida</taxon>
        <taxon>Acanthamoebidae</taxon>
        <taxon>Acanthamoeba</taxon>
    </lineage>
</organism>
<dbReference type="PANTHER" id="PTHR10029:SF3">
    <property type="entry name" value="ACYLPHOSPHATASE-RELATED"/>
    <property type="match status" value="1"/>
</dbReference>
<dbReference type="KEGG" id="acan:ACA1_091900"/>
<evidence type="ECO:0000313" key="11">
    <source>
        <dbReference type="Proteomes" id="UP000011083"/>
    </source>
</evidence>
<dbReference type="PANTHER" id="PTHR10029">
    <property type="entry name" value="ACYLPHOSPHATASE"/>
    <property type="match status" value="1"/>
</dbReference>
<sequence>MVHSGFDFEVFGKVQGVFFRKHTEEKAKELGLVGWVMNTPEGTVVGQAQGDPAALQTLRKWLQEEGSPKSRIDRCEFKNERDDLPALEFSSFGVKRPSRKKREESASGSSEKRKSREVAPSKDAGERKKKKEKTKKDKDEESSKVKKVKKEKKKKTKESA</sequence>
<accession>L8GHY8</accession>
<feature type="active site" evidence="5">
    <location>
        <position position="20"/>
    </location>
</feature>
<keyword evidence="11" id="KW-1185">Reference proteome</keyword>
<dbReference type="InterPro" id="IPR017968">
    <property type="entry name" value="Acylphosphatase_CS"/>
</dbReference>
<dbReference type="AlphaFoldDB" id="L8GHY8"/>
<protein>
    <recommendedName>
        <fullName evidence="2 5">Acylphosphatase</fullName>
        <ecNumber evidence="2 5">3.6.1.7</ecNumber>
    </recommendedName>
</protein>
<evidence type="ECO:0000256" key="5">
    <source>
        <dbReference type="PROSITE-ProRule" id="PRU00520"/>
    </source>
</evidence>
<evidence type="ECO:0000256" key="6">
    <source>
        <dbReference type="RuleBase" id="RU000553"/>
    </source>
</evidence>